<comment type="caution">
    <text evidence="2">The sequence shown here is derived from an EMBL/GenBank/DDBJ whole genome shotgun (WGS) entry which is preliminary data.</text>
</comment>
<dbReference type="AlphaFoldDB" id="A0A9Q1D8E9"/>
<dbReference type="EMBL" id="JAFJMO010000011">
    <property type="protein sequence ID" value="KAJ8262756.1"/>
    <property type="molecule type" value="Genomic_DNA"/>
</dbReference>
<gene>
    <name evidence="2" type="ORF">COCON_G00152130</name>
</gene>
<keyword evidence="3" id="KW-1185">Reference proteome</keyword>
<evidence type="ECO:0000313" key="2">
    <source>
        <dbReference type="EMBL" id="KAJ8262756.1"/>
    </source>
</evidence>
<evidence type="ECO:0000256" key="1">
    <source>
        <dbReference type="SAM" id="MobiDB-lite"/>
    </source>
</evidence>
<evidence type="ECO:0000313" key="3">
    <source>
        <dbReference type="Proteomes" id="UP001152803"/>
    </source>
</evidence>
<accession>A0A9Q1D8E9</accession>
<name>A0A9Q1D8E9_CONCO</name>
<protein>
    <submittedName>
        <fullName evidence="2">Uncharacterized protein</fullName>
    </submittedName>
</protein>
<feature type="region of interest" description="Disordered" evidence="1">
    <location>
        <begin position="1"/>
        <end position="32"/>
    </location>
</feature>
<organism evidence="2 3">
    <name type="scientific">Conger conger</name>
    <name type="common">Conger eel</name>
    <name type="synonym">Muraena conger</name>
    <dbReference type="NCBI Taxonomy" id="82655"/>
    <lineage>
        <taxon>Eukaryota</taxon>
        <taxon>Metazoa</taxon>
        <taxon>Chordata</taxon>
        <taxon>Craniata</taxon>
        <taxon>Vertebrata</taxon>
        <taxon>Euteleostomi</taxon>
        <taxon>Actinopterygii</taxon>
        <taxon>Neopterygii</taxon>
        <taxon>Teleostei</taxon>
        <taxon>Anguilliformes</taxon>
        <taxon>Congridae</taxon>
        <taxon>Conger</taxon>
    </lineage>
</organism>
<reference evidence="2" key="1">
    <citation type="journal article" date="2023" name="Science">
        <title>Genome structures resolve the early diversification of teleost fishes.</title>
        <authorList>
            <person name="Parey E."/>
            <person name="Louis A."/>
            <person name="Montfort J."/>
            <person name="Bouchez O."/>
            <person name="Roques C."/>
            <person name="Iampietro C."/>
            <person name="Lluch J."/>
            <person name="Castinel A."/>
            <person name="Donnadieu C."/>
            <person name="Desvignes T."/>
            <person name="Floi Bucao C."/>
            <person name="Jouanno E."/>
            <person name="Wen M."/>
            <person name="Mejri S."/>
            <person name="Dirks R."/>
            <person name="Jansen H."/>
            <person name="Henkel C."/>
            <person name="Chen W.J."/>
            <person name="Zahm M."/>
            <person name="Cabau C."/>
            <person name="Klopp C."/>
            <person name="Thompson A.W."/>
            <person name="Robinson-Rechavi M."/>
            <person name="Braasch I."/>
            <person name="Lecointre G."/>
            <person name="Bobe J."/>
            <person name="Postlethwait J.H."/>
            <person name="Berthelot C."/>
            <person name="Roest Crollius H."/>
            <person name="Guiguen Y."/>
        </authorList>
    </citation>
    <scope>NUCLEOTIDE SEQUENCE</scope>
    <source>
        <strain evidence="2">Concon-B</strain>
    </source>
</reference>
<proteinExistence type="predicted"/>
<dbReference type="Proteomes" id="UP001152803">
    <property type="component" value="Unassembled WGS sequence"/>
</dbReference>
<feature type="compositionally biased region" description="Basic and acidic residues" evidence="1">
    <location>
        <begin position="16"/>
        <end position="27"/>
    </location>
</feature>
<sequence length="102" mass="11741">MLHSRPAPAEATAAYRPEHDWRADKLRPHGPRGIRRHLQRRELCELYTEPDAVEGWLWGRGYTSERPDVNSDQDLYIVCVCVETGCATSRSNPLMFTQQTES</sequence>